<feature type="signal peptide" evidence="1">
    <location>
        <begin position="1"/>
        <end position="20"/>
    </location>
</feature>
<sequence length="120" mass="13017">MKNLSIALSLAIIVSLSGQAAQNNNLQSPERGVLCDRYMCASGTEGISQALTEKYLGKKVAASLFAQGDFDRTEFTFSNGIFCDTKEQLCRGDRYYGADGKRSGTSSDKYTKLLFGHPGN</sequence>
<dbReference type="EMBL" id="JAPMLV010000001">
    <property type="protein sequence ID" value="MCX8302552.1"/>
    <property type="molecule type" value="Genomic_DNA"/>
</dbReference>
<name>A0ABT3X9Q7_9ENTR</name>
<dbReference type="InterPro" id="IPR008617">
    <property type="entry name" value="Uncharacterised_YcgJ"/>
</dbReference>
<proteinExistence type="predicted"/>
<feature type="chain" id="PRO_5045447152" evidence="1">
    <location>
        <begin position="21"/>
        <end position="120"/>
    </location>
</feature>
<keyword evidence="3" id="KW-1185">Reference proteome</keyword>
<protein>
    <submittedName>
        <fullName evidence="2">YcgJ family protein</fullName>
    </submittedName>
</protein>
<dbReference type="RefSeq" id="WP_198313997.1">
    <property type="nucleotide sequence ID" value="NZ_AP038752.1"/>
</dbReference>
<reference evidence="2" key="1">
    <citation type="submission" date="2022-11" db="EMBL/GenBank/DDBJ databases">
        <title>The draft genomes of two Enterobacter strains.</title>
        <authorList>
            <person name="He Y."/>
            <person name="Wu S."/>
            <person name="Feng Y."/>
            <person name="Zong Z."/>
        </authorList>
    </citation>
    <scope>NUCLEOTIDE SEQUENCE</scope>
    <source>
        <strain evidence="2">155092</strain>
    </source>
</reference>
<evidence type="ECO:0000313" key="2">
    <source>
        <dbReference type="EMBL" id="MCX8302552.1"/>
    </source>
</evidence>
<organism evidence="2 3">
    <name type="scientific">Enterobacter pseudoroggenkampii</name>
    <dbReference type="NCBI Taxonomy" id="2996112"/>
    <lineage>
        <taxon>Bacteria</taxon>
        <taxon>Pseudomonadati</taxon>
        <taxon>Pseudomonadota</taxon>
        <taxon>Gammaproteobacteria</taxon>
        <taxon>Enterobacterales</taxon>
        <taxon>Enterobacteriaceae</taxon>
        <taxon>Enterobacter</taxon>
    </lineage>
</organism>
<keyword evidence="1" id="KW-0732">Signal</keyword>
<evidence type="ECO:0000313" key="3">
    <source>
        <dbReference type="Proteomes" id="UP001163211"/>
    </source>
</evidence>
<accession>A0ABT3X9Q7</accession>
<evidence type="ECO:0000256" key="1">
    <source>
        <dbReference type="SAM" id="SignalP"/>
    </source>
</evidence>
<gene>
    <name evidence="2" type="ORF">OTG14_06200</name>
</gene>
<dbReference type="Proteomes" id="UP001163211">
    <property type="component" value="Unassembled WGS sequence"/>
</dbReference>
<dbReference type="Pfam" id="PF05666">
    <property type="entry name" value="YcgJ"/>
    <property type="match status" value="1"/>
</dbReference>
<comment type="caution">
    <text evidence="2">The sequence shown here is derived from an EMBL/GenBank/DDBJ whole genome shotgun (WGS) entry which is preliminary data.</text>
</comment>